<dbReference type="EMBL" id="CAJNOJ010000113">
    <property type="protein sequence ID" value="CAF1138956.1"/>
    <property type="molecule type" value="Genomic_DNA"/>
</dbReference>
<reference evidence="2" key="1">
    <citation type="submission" date="2021-02" db="EMBL/GenBank/DDBJ databases">
        <authorList>
            <person name="Nowell W R."/>
        </authorList>
    </citation>
    <scope>NUCLEOTIDE SEQUENCE</scope>
</reference>
<dbReference type="OrthoDB" id="9996811at2759"/>
<dbReference type="Proteomes" id="UP000663852">
    <property type="component" value="Unassembled WGS sequence"/>
</dbReference>
<organism evidence="2 3">
    <name type="scientific">Adineta ricciae</name>
    <name type="common">Rotifer</name>
    <dbReference type="NCBI Taxonomy" id="249248"/>
    <lineage>
        <taxon>Eukaryota</taxon>
        <taxon>Metazoa</taxon>
        <taxon>Spiralia</taxon>
        <taxon>Gnathifera</taxon>
        <taxon>Rotifera</taxon>
        <taxon>Eurotatoria</taxon>
        <taxon>Bdelloidea</taxon>
        <taxon>Adinetida</taxon>
        <taxon>Adinetidae</taxon>
        <taxon>Adineta</taxon>
    </lineage>
</organism>
<protein>
    <submittedName>
        <fullName evidence="2">Uncharacterized protein</fullName>
    </submittedName>
</protein>
<proteinExistence type="predicted"/>
<comment type="caution">
    <text evidence="2">The sequence shown here is derived from an EMBL/GenBank/DDBJ whole genome shotgun (WGS) entry which is preliminary data.</text>
</comment>
<feature type="compositionally biased region" description="Acidic residues" evidence="1">
    <location>
        <begin position="699"/>
        <end position="714"/>
    </location>
</feature>
<sequence length="1019" mass="116327">MASTCPSLCQHPQCDAFQFTICRHCQLFLCIKHLAEHQQQFPSDFQRLLDDARRQQAQLSAYETRTADQQRAKLTQTYDTDLTQYRQSNLFGQFNNEPDTTADMNNSPFDEESLFAAFGDQSSLLLSSSDYNASDMNTRVPRFTVSNTKQEQNSSSYSNQFTASSTVLVSKVADDGDEIPETDVNQVHNSLTVRELKTYKCDYCPLSTNTYGIESHHQVRHIPCIRRSTSQISLFEHLKQYHYLNYAASMQIVRLVSSGDLEDHPNLFSSASQSSIVSILPSFFRAPCPLTQHNVFGLGPMHGIRLCSSSSEQQDFALYDHFLAFHQLNRASAMKLVKAMMNNENSSQLILFGPDEQVLNETAYVVCPLSNYDAILPHQERIPHTPCQSTVKLRYLTGHLRDVHHLNKIAAKRIASALRHEQANANGRSRGLFERDENILKAKKKKNASRYRPPTQLADSVQPTNNNHPQQPPAPSICLLLDFHLQCLRITSRFLNICNQTTVPSRFQSASKLSIFVRHMTPDPPDDDKCQVSMCCQTHFTYCPHCKLFVCIEHLNEHYANYKQEYQVLLNDGKQQQILNKQFIDDIDKEKQQLTNFFNQEIEYYQASDKYFHEKAIQSTIRPQDCADLRLHNLQSSQKRLKFKKFIHQIHQLMNDYEYHQPNGITEDTSASLLPVKREGPLSKSRINKSSPLAQFSIDYEEIDDDDDDDEGGIEEPQTTISNHSKTNQPENSSIANGKHSSNMTISRKETMSTNANSNSNGPNPTDEDLEDDDEDEEEEKETDDDHIGSDPDFSGNRRTLNSNSHVRQKKDSSALRPAVNHFQVGTCPLTDKLYGIDLMKHPLRHVPCTRSNISSIYLFTHLRVFHCLSSKASLRLVRHIMYNGCARDCDLFSEATESLVNILPKSYRGRCPLTKLGAFGLTKFHDIRLCQEHQTHENTGLLNHFVVFHCLSYPWANKLCNAMQAGDSDGSRQILFKPNEMIKAKKWLTTQGKLILAKRYSSARKRKKKLSTANKNKK</sequence>
<name>A0A814RV74_ADIRI</name>
<feature type="compositionally biased region" description="Polar residues" evidence="1">
    <location>
        <begin position="717"/>
        <end position="764"/>
    </location>
</feature>
<accession>A0A814RV74</accession>
<evidence type="ECO:0000313" key="3">
    <source>
        <dbReference type="Proteomes" id="UP000663852"/>
    </source>
</evidence>
<evidence type="ECO:0000256" key="1">
    <source>
        <dbReference type="SAM" id="MobiDB-lite"/>
    </source>
</evidence>
<evidence type="ECO:0000313" key="2">
    <source>
        <dbReference type="EMBL" id="CAF1138956.1"/>
    </source>
</evidence>
<gene>
    <name evidence="2" type="ORF">EDS130_LOCUS21976</name>
</gene>
<feature type="region of interest" description="Disordered" evidence="1">
    <location>
        <begin position="681"/>
        <end position="815"/>
    </location>
</feature>
<feature type="compositionally biased region" description="Polar residues" evidence="1">
    <location>
        <begin position="797"/>
        <end position="806"/>
    </location>
</feature>
<dbReference type="AlphaFoldDB" id="A0A814RV74"/>
<feature type="compositionally biased region" description="Acidic residues" evidence="1">
    <location>
        <begin position="766"/>
        <end position="783"/>
    </location>
</feature>
<feature type="region of interest" description="Disordered" evidence="1">
    <location>
        <begin position="443"/>
        <end position="470"/>
    </location>
</feature>